<evidence type="ECO:0000313" key="2">
    <source>
        <dbReference type="Proteomes" id="UP001596152"/>
    </source>
</evidence>
<dbReference type="Gene3D" id="3.40.50.150">
    <property type="entry name" value="Vaccinia Virus protein VP39"/>
    <property type="match status" value="1"/>
</dbReference>
<accession>A0ABW0FWJ1</accession>
<dbReference type="SUPFAM" id="SSF53335">
    <property type="entry name" value="S-adenosyl-L-methionine-dependent methyltransferases"/>
    <property type="match status" value="1"/>
</dbReference>
<gene>
    <name evidence="1" type="ORF">ACFPIE_19415</name>
</gene>
<comment type="caution">
    <text evidence="1">The sequence shown here is derived from an EMBL/GenBank/DDBJ whole genome shotgun (WGS) entry which is preliminary data.</text>
</comment>
<dbReference type="InterPro" id="IPR029063">
    <property type="entry name" value="SAM-dependent_MTases_sf"/>
</dbReference>
<dbReference type="InterPro" id="IPR031009">
    <property type="entry name" value="Tcm_partner"/>
</dbReference>
<dbReference type="NCBIfam" id="TIGR04474">
    <property type="entry name" value="tcm_partner"/>
    <property type="match status" value="1"/>
</dbReference>
<protein>
    <submittedName>
        <fullName evidence="1">Three-Cys-motif partner protein TcmP</fullName>
    </submittedName>
</protein>
<proteinExistence type="predicted"/>
<name>A0ABW0FWJ1_9CAUL</name>
<dbReference type="Proteomes" id="UP001596152">
    <property type="component" value="Unassembled WGS sequence"/>
</dbReference>
<evidence type="ECO:0000313" key="1">
    <source>
        <dbReference type="EMBL" id="MFC5346092.1"/>
    </source>
</evidence>
<dbReference type="RefSeq" id="WP_374038339.1">
    <property type="nucleotide sequence ID" value="NZ_CP169082.1"/>
</dbReference>
<keyword evidence="2" id="KW-1185">Reference proteome</keyword>
<organism evidence="1 2">
    <name type="scientific">Brevundimonas staleyi</name>
    <dbReference type="NCBI Taxonomy" id="74326"/>
    <lineage>
        <taxon>Bacteria</taxon>
        <taxon>Pseudomonadati</taxon>
        <taxon>Pseudomonadota</taxon>
        <taxon>Alphaproteobacteria</taxon>
        <taxon>Caulobacterales</taxon>
        <taxon>Caulobacteraceae</taxon>
        <taxon>Brevundimonas</taxon>
    </lineage>
</organism>
<reference evidence="2" key="1">
    <citation type="journal article" date="2019" name="Int. J. Syst. Evol. Microbiol.">
        <title>The Global Catalogue of Microorganisms (GCM) 10K type strain sequencing project: providing services to taxonomists for standard genome sequencing and annotation.</title>
        <authorList>
            <consortium name="The Broad Institute Genomics Platform"/>
            <consortium name="The Broad Institute Genome Sequencing Center for Infectious Disease"/>
            <person name="Wu L."/>
            <person name="Ma J."/>
        </authorList>
    </citation>
    <scope>NUCLEOTIDE SEQUENCE [LARGE SCALE GENOMIC DNA]</scope>
    <source>
        <strain evidence="2">JCM 12125</strain>
    </source>
</reference>
<sequence>MSEIGEHEFGSLSTSLKLSMVQGYLKSYATLMRPKGFKLWYIDAFAGTGEITKRIAAEDTLVGHIPETVDRRKGSAQIAIDISPPFDRLIFMEQKPKHVAALETLKAKYPDRDITVHKGDANELLKLAQGWNGWKSTRAVVFLDPYGLQVDWATLEAIAQTKAMDIWYLVSLSGLYRQATKDPSDLCEVKRASLTRFLGTNAWEEAWYNSKVQPNLFGEESIETKRTGDLGVLEGFVSERFRTIFPRVAGPKRLYNDQGSPMFSLFFLMANPSDAAWKAAKPIVEHLLKAG</sequence>
<dbReference type="EMBL" id="JBHSLF010000055">
    <property type="protein sequence ID" value="MFC5346092.1"/>
    <property type="molecule type" value="Genomic_DNA"/>
</dbReference>